<organism evidence="3 4">
    <name type="scientific">Pseudosulfitobacter pseudonitzschiae</name>
    <dbReference type="NCBI Taxonomy" id="1402135"/>
    <lineage>
        <taxon>Bacteria</taxon>
        <taxon>Pseudomonadati</taxon>
        <taxon>Pseudomonadota</taxon>
        <taxon>Alphaproteobacteria</taxon>
        <taxon>Rhodobacterales</taxon>
        <taxon>Roseobacteraceae</taxon>
        <taxon>Pseudosulfitobacter</taxon>
    </lineage>
</organism>
<proteinExistence type="predicted"/>
<feature type="compositionally biased region" description="Low complexity" evidence="1">
    <location>
        <begin position="372"/>
        <end position="382"/>
    </location>
</feature>
<keyword evidence="3" id="KW-0969">Cilium</keyword>
<gene>
    <name evidence="3" type="ORF">SULPSESMR1_00972</name>
</gene>
<accession>A0A221JYU1</accession>
<feature type="domain" description="Flagellar motor switch protein FliN-like C-terminal" evidence="2">
    <location>
        <begin position="227"/>
        <end position="295"/>
    </location>
</feature>
<dbReference type="InterPro" id="IPR036429">
    <property type="entry name" value="SpoA-like_sf"/>
</dbReference>
<dbReference type="OrthoDB" id="7824563at2"/>
<keyword evidence="3" id="KW-0282">Flagellum</keyword>
<dbReference type="Gene3D" id="2.30.330.10">
    <property type="entry name" value="SpoA-like"/>
    <property type="match status" value="1"/>
</dbReference>
<feature type="region of interest" description="Disordered" evidence="1">
    <location>
        <begin position="293"/>
        <end position="382"/>
    </location>
</feature>
<sequence length="382" mass="40808">MSASDPNLSVLHRKTVAGQQQHQARSVTVAKAMRLSVAKVALDVFDMAMQAIGLVVEERSQEDCVEMMADDALLVLLDGPQGRVGAAMIDAGLVGGLIQQQTMGRVTPEPGSARPMTDTDAAMCAPMLDALFAKAAQAVEDEGDKLLLRGFTFGARADEPRLVAMALEERDYRVIRLTLDMAKGARQGDLVLFVPSVPVPDPDGDGLDEAEHTGAADSGPRNLTDVVMHLEAELMVQLCHVRMNLSDLTRLSAGDTLLLPPGTFPKTRIIAQSGKCLGTGTLGQVDGQRALKIDREPSHAKQPQRRESDQPDVEMPQVAPIDMGLSGDPDSPASIPPELPMAALPDFDDLQLPELDDLPDLNSLPDLDKLPDLAALPDLKSA</sequence>
<dbReference type="AlphaFoldDB" id="A0A221JYU1"/>
<dbReference type="SUPFAM" id="SSF101801">
    <property type="entry name" value="Surface presentation of antigens (SPOA)"/>
    <property type="match status" value="1"/>
</dbReference>
<keyword evidence="3" id="KW-0966">Cell projection</keyword>
<reference evidence="3 4" key="1">
    <citation type="submission" date="2017-07" db="EMBL/GenBank/DDBJ databases">
        <title>Genome Sequence of Sulfitobacter pseudonitzschiae Strain SMR1 Isolated from a culture of the Diatom Skeletonema marinoi.</title>
        <authorList>
            <person name="Topel M."/>
            <person name="Pinder M.I.M."/>
            <person name="Johansson O.N."/>
            <person name="Kourtchenko O."/>
            <person name="Godhe A."/>
            <person name="Clarke A.K."/>
        </authorList>
    </citation>
    <scope>NUCLEOTIDE SEQUENCE [LARGE SCALE GENOMIC DNA]</scope>
    <source>
        <strain evidence="3 4">SMR1</strain>
    </source>
</reference>
<protein>
    <submittedName>
        <fullName evidence="3">Flagellar motor switch protein FliM</fullName>
    </submittedName>
</protein>
<dbReference type="Pfam" id="PF01052">
    <property type="entry name" value="FliMN_C"/>
    <property type="match status" value="1"/>
</dbReference>
<dbReference type="Proteomes" id="UP000199754">
    <property type="component" value="Chromosome"/>
</dbReference>
<evidence type="ECO:0000259" key="2">
    <source>
        <dbReference type="Pfam" id="PF01052"/>
    </source>
</evidence>
<dbReference type="STRING" id="1402135.SAMN05444149_105204"/>
<feature type="region of interest" description="Disordered" evidence="1">
    <location>
        <begin position="201"/>
        <end position="221"/>
    </location>
</feature>
<keyword evidence="4" id="KW-1185">Reference proteome</keyword>
<evidence type="ECO:0000313" key="4">
    <source>
        <dbReference type="Proteomes" id="UP000199754"/>
    </source>
</evidence>
<dbReference type="InterPro" id="IPR001543">
    <property type="entry name" value="FliN-like_C"/>
</dbReference>
<dbReference type="RefSeq" id="WP_089419797.1">
    <property type="nucleotide sequence ID" value="NZ_CP022415.1"/>
</dbReference>
<feature type="compositionally biased region" description="Basic and acidic residues" evidence="1">
    <location>
        <begin position="293"/>
        <end position="309"/>
    </location>
</feature>
<dbReference type="KEGG" id="spse:SULPSESMR1_00972"/>
<dbReference type="EMBL" id="CP022415">
    <property type="protein sequence ID" value="ASM71800.1"/>
    <property type="molecule type" value="Genomic_DNA"/>
</dbReference>
<evidence type="ECO:0000313" key="3">
    <source>
        <dbReference type="EMBL" id="ASM71800.1"/>
    </source>
</evidence>
<name>A0A221JYU1_9RHOB</name>
<evidence type="ECO:0000256" key="1">
    <source>
        <dbReference type="SAM" id="MobiDB-lite"/>
    </source>
</evidence>
<feature type="compositionally biased region" description="Acidic residues" evidence="1">
    <location>
        <begin position="346"/>
        <end position="359"/>
    </location>
</feature>